<dbReference type="AlphaFoldDB" id="A0AAN7MAK0"/>
<dbReference type="EMBL" id="JAXQNO010000003">
    <property type="protein sequence ID" value="KAK4801434.1"/>
    <property type="molecule type" value="Genomic_DNA"/>
</dbReference>
<dbReference type="Proteomes" id="UP001346149">
    <property type="component" value="Unassembled WGS sequence"/>
</dbReference>
<gene>
    <name evidence="1" type="ORF">SAY86_021921</name>
</gene>
<sequence length="156" mass="17160">MEKAPREQCSPDNLVRLKGHRGDNLEGFLNVAHPRQEINVTRIVFQARDGRVDAGIRLPHVGKNLASLISKTSMGASAQSCKICAGVRPYTRLLHTVEQTQCLLRPPVCGQTHDHDIEGDGIFLGNLTEDFSGALQAATFGVHVYQCSRKNRVCLN</sequence>
<evidence type="ECO:0000313" key="1">
    <source>
        <dbReference type="EMBL" id="KAK4801434.1"/>
    </source>
</evidence>
<protein>
    <submittedName>
        <fullName evidence="1">Uncharacterized protein</fullName>
    </submittedName>
</protein>
<comment type="caution">
    <text evidence="1">The sequence shown here is derived from an EMBL/GenBank/DDBJ whole genome shotgun (WGS) entry which is preliminary data.</text>
</comment>
<evidence type="ECO:0000313" key="2">
    <source>
        <dbReference type="Proteomes" id="UP001346149"/>
    </source>
</evidence>
<keyword evidence="2" id="KW-1185">Reference proteome</keyword>
<accession>A0AAN7MAK0</accession>
<organism evidence="1 2">
    <name type="scientific">Trapa natans</name>
    <name type="common">Water chestnut</name>
    <dbReference type="NCBI Taxonomy" id="22666"/>
    <lineage>
        <taxon>Eukaryota</taxon>
        <taxon>Viridiplantae</taxon>
        <taxon>Streptophyta</taxon>
        <taxon>Embryophyta</taxon>
        <taxon>Tracheophyta</taxon>
        <taxon>Spermatophyta</taxon>
        <taxon>Magnoliopsida</taxon>
        <taxon>eudicotyledons</taxon>
        <taxon>Gunneridae</taxon>
        <taxon>Pentapetalae</taxon>
        <taxon>rosids</taxon>
        <taxon>malvids</taxon>
        <taxon>Myrtales</taxon>
        <taxon>Lythraceae</taxon>
        <taxon>Trapa</taxon>
    </lineage>
</organism>
<name>A0AAN7MAK0_TRANT</name>
<reference evidence="1 2" key="1">
    <citation type="journal article" date="2023" name="Hortic Res">
        <title>Pangenome of water caltrop reveals structural variations and asymmetric subgenome divergence after allopolyploidization.</title>
        <authorList>
            <person name="Zhang X."/>
            <person name="Chen Y."/>
            <person name="Wang L."/>
            <person name="Yuan Y."/>
            <person name="Fang M."/>
            <person name="Shi L."/>
            <person name="Lu R."/>
            <person name="Comes H.P."/>
            <person name="Ma Y."/>
            <person name="Chen Y."/>
            <person name="Huang G."/>
            <person name="Zhou Y."/>
            <person name="Zheng Z."/>
            <person name="Qiu Y."/>
        </authorList>
    </citation>
    <scope>NUCLEOTIDE SEQUENCE [LARGE SCALE GENOMIC DNA]</scope>
    <source>
        <strain evidence="1">F231</strain>
    </source>
</reference>
<proteinExistence type="predicted"/>